<dbReference type="PANTHER" id="PTHR43377:SF1">
    <property type="entry name" value="BILIVERDIN REDUCTASE A"/>
    <property type="match status" value="1"/>
</dbReference>
<dbReference type="Gene3D" id="3.30.360.10">
    <property type="entry name" value="Dihydrodipicolinate Reductase, domain 2"/>
    <property type="match status" value="1"/>
</dbReference>
<dbReference type="InterPro" id="IPR000683">
    <property type="entry name" value="Gfo/Idh/MocA-like_OxRdtase_N"/>
</dbReference>
<evidence type="ECO:0000313" key="4">
    <source>
        <dbReference type="EMBL" id="MDQ0647775.1"/>
    </source>
</evidence>
<organism evidence="4 5">
    <name type="scientific">Microbacterium natoriense</name>
    <dbReference type="NCBI Taxonomy" id="284570"/>
    <lineage>
        <taxon>Bacteria</taxon>
        <taxon>Bacillati</taxon>
        <taxon>Actinomycetota</taxon>
        <taxon>Actinomycetes</taxon>
        <taxon>Micrococcales</taxon>
        <taxon>Microbacteriaceae</taxon>
        <taxon>Microbacterium</taxon>
    </lineage>
</organism>
<dbReference type="Pfam" id="PF01408">
    <property type="entry name" value="GFO_IDH_MocA"/>
    <property type="match status" value="1"/>
</dbReference>
<evidence type="ECO:0000259" key="2">
    <source>
        <dbReference type="Pfam" id="PF01408"/>
    </source>
</evidence>
<keyword evidence="5" id="KW-1185">Reference proteome</keyword>
<dbReference type="GO" id="GO:0000166">
    <property type="term" value="F:nucleotide binding"/>
    <property type="evidence" value="ECO:0007669"/>
    <property type="project" value="InterPro"/>
</dbReference>
<dbReference type="EMBL" id="JAUSXV010000001">
    <property type="protein sequence ID" value="MDQ0647775.1"/>
    <property type="molecule type" value="Genomic_DNA"/>
</dbReference>
<evidence type="ECO:0000256" key="1">
    <source>
        <dbReference type="ARBA" id="ARBA00023027"/>
    </source>
</evidence>
<evidence type="ECO:0000259" key="3">
    <source>
        <dbReference type="Pfam" id="PF22725"/>
    </source>
</evidence>
<gene>
    <name evidence="4" type="ORF">QFZ53_001971</name>
</gene>
<dbReference type="InterPro" id="IPR055170">
    <property type="entry name" value="GFO_IDH_MocA-like_dom"/>
</dbReference>
<dbReference type="SUPFAM" id="SSF55347">
    <property type="entry name" value="Glyceraldehyde-3-phosphate dehydrogenase-like, C-terminal domain"/>
    <property type="match status" value="1"/>
</dbReference>
<keyword evidence="1" id="KW-0520">NAD</keyword>
<dbReference type="Pfam" id="PF22725">
    <property type="entry name" value="GFO_IDH_MocA_C3"/>
    <property type="match status" value="1"/>
</dbReference>
<sequence>MSVPRIALVGAGTMGSYHARVVAASGRAKLARIIDSRRSVGEAVAARFGTAWTPELGDLADVDAVIIAASTEAHDALARAVLDAGKPLLVEKPVVNGLAKTREILELSEQAGVPILCGLLERYNPAVLTAKHFVNSPVHVTATRHSPYAPRIRTGVAWDLLIHDVDLAINVLGSIPSKVDGSVGYFHPDSVEGAEDVATASLSFAGGQLAQLSASRIGQRKDRTLLIHELDRLIEVDLLRRTVTVYRHVSGDADEDGRGYRQQTSIEIPEITNSREPLAAQFDHFVDLLDGIADPDEERRSILPSHAVIDTLLSLRDS</sequence>
<dbReference type="SUPFAM" id="SSF51735">
    <property type="entry name" value="NAD(P)-binding Rossmann-fold domains"/>
    <property type="match status" value="1"/>
</dbReference>
<proteinExistence type="predicted"/>
<reference evidence="4 5" key="1">
    <citation type="submission" date="2023-07" db="EMBL/GenBank/DDBJ databases">
        <title>Comparative genomics of wheat-associated soil bacteria to identify genetic determinants of phenazine resistance.</title>
        <authorList>
            <person name="Mouncey N."/>
        </authorList>
    </citation>
    <scope>NUCLEOTIDE SEQUENCE [LARGE SCALE GENOMIC DNA]</scope>
    <source>
        <strain evidence="4 5">W4I9-1</strain>
    </source>
</reference>
<dbReference type="AlphaFoldDB" id="A0AAW8EWC6"/>
<evidence type="ECO:0000313" key="5">
    <source>
        <dbReference type="Proteomes" id="UP001244427"/>
    </source>
</evidence>
<feature type="domain" description="Gfo/Idh/MocA-like oxidoreductase N-terminal" evidence="2">
    <location>
        <begin position="5"/>
        <end position="115"/>
    </location>
</feature>
<dbReference type="Gene3D" id="3.40.50.720">
    <property type="entry name" value="NAD(P)-binding Rossmann-like Domain"/>
    <property type="match status" value="1"/>
</dbReference>
<name>A0AAW8EWC6_9MICO</name>
<dbReference type="Proteomes" id="UP001244427">
    <property type="component" value="Unassembled WGS sequence"/>
</dbReference>
<accession>A0AAW8EWC6</accession>
<dbReference type="RefSeq" id="WP_307295858.1">
    <property type="nucleotide sequence ID" value="NZ_JAUSXV010000001.1"/>
</dbReference>
<dbReference type="PANTHER" id="PTHR43377">
    <property type="entry name" value="BILIVERDIN REDUCTASE A"/>
    <property type="match status" value="1"/>
</dbReference>
<dbReference type="InterPro" id="IPR036291">
    <property type="entry name" value="NAD(P)-bd_dom_sf"/>
</dbReference>
<protein>
    <submittedName>
        <fullName evidence="4">Dehydrogenase</fullName>
    </submittedName>
</protein>
<feature type="domain" description="GFO/IDH/MocA-like oxidoreductase" evidence="3">
    <location>
        <begin position="150"/>
        <end position="227"/>
    </location>
</feature>
<comment type="caution">
    <text evidence="4">The sequence shown here is derived from an EMBL/GenBank/DDBJ whole genome shotgun (WGS) entry which is preliminary data.</text>
</comment>
<dbReference type="InterPro" id="IPR051450">
    <property type="entry name" value="Gfo/Idh/MocA_Oxidoreductases"/>
</dbReference>